<dbReference type="EMBL" id="UYYG01001150">
    <property type="protein sequence ID" value="VDN54675.1"/>
    <property type="molecule type" value="Genomic_DNA"/>
</dbReference>
<dbReference type="Pfam" id="PF00650">
    <property type="entry name" value="CRAL_TRIO"/>
    <property type="match status" value="1"/>
</dbReference>
<dbReference type="Gene3D" id="3.40.525.10">
    <property type="entry name" value="CRAL-TRIO lipid binding domain"/>
    <property type="match status" value="1"/>
</dbReference>
<reference evidence="2 4" key="2">
    <citation type="submission" date="2018-11" db="EMBL/GenBank/DDBJ databases">
        <authorList>
            <consortium name="Pathogen Informatics"/>
        </authorList>
    </citation>
    <scope>NUCLEOTIDE SEQUENCE [LARGE SCALE GENOMIC DNA]</scope>
</reference>
<dbReference type="PANTHER" id="PTHR23324">
    <property type="entry name" value="SEC14 RELATED PROTEIN"/>
    <property type="match status" value="1"/>
</dbReference>
<evidence type="ECO:0000313" key="2">
    <source>
        <dbReference type="EMBL" id="VDN54675.1"/>
    </source>
</evidence>
<dbReference type="InterPro" id="IPR051064">
    <property type="entry name" value="SEC14/CRAL-TRIO_domain"/>
</dbReference>
<feature type="domain" description="CRAL-TRIO" evidence="1">
    <location>
        <begin position="126"/>
        <end position="255"/>
    </location>
</feature>
<dbReference type="GO" id="GO:0005737">
    <property type="term" value="C:cytoplasm"/>
    <property type="evidence" value="ECO:0007669"/>
    <property type="project" value="TreeGrafter"/>
</dbReference>
<evidence type="ECO:0000259" key="1">
    <source>
        <dbReference type="PROSITE" id="PS50191"/>
    </source>
</evidence>
<dbReference type="STRING" id="318479.A0A0N4U133"/>
<keyword evidence="4" id="KW-1185">Reference proteome</keyword>
<evidence type="ECO:0000313" key="3">
    <source>
        <dbReference type="Proteomes" id="UP000038040"/>
    </source>
</evidence>
<dbReference type="Gene3D" id="2.60.120.680">
    <property type="entry name" value="GOLD domain"/>
    <property type="match status" value="1"/>
</dbReference>
<dbReference type="WBParaSite" id="DME_0000028801-mRNA-1">
    <property type="protein sequence ID" value="DME_0000028801-mRNA-1"/>
    <property type="gene ID" value="DME_0000028801"/>
</dbReference>
<dbReference type="InterPro" id="IPR036598">
    <property type="entry name" value="GOLD_dom_sf"/>
</dbReference>
<dbReference type="InterPro" id="IPR001251">
    <property type="entry name" value="CRAL-TRIO_dom"/>
</dbReference>
<organism evidence="3 5">
    <name type="scientific">Dracunculus medinensis</name>
    <name type="common">Guinea worm</name>
    <dbReference type="NCBI Taxonomy" id="318479"/>
    <lineage>
        <taxon>Eukaryota</taxon>
        <taxon>Metazoa</taxon>
        <taxon>Ecdysozoa</taxon>
        <taxon>Nematoda</taxon>
        <taxon>Chromadorea</taxon>
        <taxon>Rhabditida</taxon>
        <taxon>Spirurina</taxon>
        <taxon>Dracunculoidea</taxon>
        <taxon>Dracunculidae</taxon>
        <taxon>Dracunculus</taxon>
    </lineage>
</organism>
<gene>
    <name evidence="2" type="ORF">DME_LOCUS4648</name>
</gene>
<dbReference type="OrthoDB" id="1434354at2759"/>
<evidence type="ECO:0000313" key="5">
    <source>
        <dbReference type="WBParaSite" id="DME_0000028801-mRNA-1"/>
    </source>
</evidence>
<dbReference type="SUPFAM" id="SSF101576">
    <property type="entry name" value="Supernatant protein factor (SPF), C-terminal domain"/>
    <property type="match status" value="1"/>
</dbReference>
<dbReference type="InterPro" id="IPR036865">
    <property type="entry name" value="CRAL-TRIO_dom_sf"/>
</dbReference>
<sequence length="395" mass="46242">SLDWLVVKKSEKNTSQVLFFRRKIKGIPQEFDTDFYLARWWRAYQGDLQLIRTYMKQLFEHRRLLGYDRIDTEGLRTKLDMACKTFERFSISSFSPQFSGNVCVFVQKMEGTDLKEIMRVIPLCNVLHSYFILQEMLTRRMLEKEAETGKPSAAVIILDLKGLNISEFLNPLGVQARLARLVISIWSNYFTETLFKLFVINSPALLSVLWYIMKFIADKKTQSRIQILDDPSELLRLLNPQAVPEAYGGKWRDNSGYADPPGSVCRKPLKVLPHHTFDSNELWRKYGYENAPQPITKIHLFLFISQEEKIIKKICEKDDQFLLWQFTVNGDVEFEIIKKKRDGFRAAWPKITSTSLLAPEQGCIRCRRGHYIIRFQNPATTWTPTKIHYSIEFSK</sequence>
<dbReference type="SUPFAM" id="SSF52087">
    <property type="entry name" value="CRAL/TRIO domain"/>
    <property type="match status" value="1"/>
</dbReference>
<dbReference type="Proteomes" id="UP000274756">
    <property type="component" value="Unassembled WGS sequence"/>
</dbReference>
<name>A0A0N4U133_DRAME</name>
<dbReference type="CDD" id="cd00170">
    <property type="entry name" value="SEC14"/>
    <property type="match status" value="1"/>
</dbReference>
<dbReference type="PROSITE" id="PS50191">
    <property type="entry name" value="CRAL_TRIO"/>
    <property type="match status" value="1"/>
</dbReference>
<accession>A0A0N4U133</accession>
<dbReference type="AlphaFoldDB" id="A0A0N4U133"/>
<dbReference type="SMART" id="SM00516">
    <property type="entry name" value="SEC14"/>
    <property type="match status" value="1"/>
</dbReference>
<dbReference type="PANTHER" id="PTHR23324:SF86">
    <property type="entry name" value="CRAL-TRIO DOMAIN-CONTAINING PROTEIN"/>
    <property type="match status" value="1"/>
</dbReference>
<dbReference type="Proteomes" id="UP000038040">
    <property type="component" value="Unplaced"/>
</dbReference>
<proteinExistence type="predicted"/>
<protein>
    <submittedName>
        <fullName evidence="5">CRAL-TRIO domain-containing protein</fullName>
    </submittedName>
</protein>
<evidence type="ECO:0000313" key="4">
    <source>
        <dbReference type="Proteomes" id="UP000274756"/>
    </source>
</evidence>
<reference evidence="5" key="1">
    <citation type="submission" date="2017-02" db="UniProtKB">
        <authorList>
            <consortium name="WormBaseParasite"/>
        </authorList>
    </citation>
    <scope>IDENTIFICATION</scope>
</reference>